<dbReference type="AlphaFoldDB" id="A0AAD3S0G0"/>
<gene>
    <name evidence="1" type="ORF">Nepgr_003882</name>
</gene>
<dbReference type="EMBL" id="BSYO01000003">
    <property type="protein sequence ID" value="GMH02043.1"/>
    <property type="molecule type" value="Genomic_DNA"/>
</dbReference>
<comment type="caution">
    <text evidence="1">The sequence shown here is derived from an EMBL/GenBank/DDBJ whole genome shotgun (WGS) entry which is preliminary data.</text>
</comment>
<accession>A0AAD3S0G0</accession>
<keyword evidence="2" id="KW-1185">Reference proteome</keyword>
<evidence type="ECO:0000313" key="2">
    <source>
        <dbReference type="Proteomes" id="UP001279734"/>
    </source>
</evidence>
<reference evidence="1" key="1">
    <citation type="submission" date="2023-05" db="EMBL/GenBank/DDBJ databases">
        <title>Nepenthes gracilis genome sequencing.</title>
        <authorList>
            <person name="Fukushima K."/>
        </authorList>
    </citation>
    <scope>NUCLEOTIDE SEQUENCE</scope>
    <source>
        <strain evidence="1">SING2019-196</strain>
    </source>
</reference>
<organism evidence="1 2">
    <name type="scientific">Nepenthes gracilis</name>
    <name type="common">Slender pitcher plant</name>
    <dbReference type="NCBI Taxonomy" id="150966"/>
    <lineage>
        <taxon>Eukaryota</taxon>
        <taxon>Viridiplantae</taxon>
        <taxon>Streptophyta</taxon>
        <taxon>Embryophyta</taxon>
        <taxon>Tracheophyta</taxon>
        <taxon>Spermatophyta</taxon>
        <taxon>Magnoliopsida</taxon>
        <taxon>eudicotyledons</taxon>
        <taxon>Gunneridae</taxon>
        <taxon>Pentapetalae</taxon>
        <taxon>Caryophyllales</taxon>
        <taxon>Nepenthaceae</taxon>
        <taxon>Nepenthes</taxon>
    </lineage>
</organism>
<sequence>MILCNGKGSYSIRFGIMDRNSRGYISSSYSINISPPMQILQPKPIGWKWSKRLQTLQPIRGGTSSKTSQHRQLQELLFISKIQQQNLQHTTLHQQKGTATKSPK</sequence>
<proteinExistence type="predicted"/>
<evidence type="ECO:0000313" key="1">
    <source>
        <dbReference type="EMBL" id="GMH02043.1"/>
    </source>
</evidence>
<protein>
    <submittedName>
        <fullName evidence="1">Uncharacterized protein</fullName>
    </submittedName>
</protein>
<dbReference type="Proteomes" id="UP001279734">
    <property type="component" value="Unassembled WGS sequence"/>
</dbReference>
<name>A0AAD3S0G0_NEPGR</name>